<reference evidence="11" key="1">
    <citation type="submission" date="2021-08" db="EMBL/GenBank/DDBJ databases">
        <title>Comparative analyses of Brucepasteria parasyntrophica and Teretinema zuelzerae.</title>
        <authorList>
            <person name="Song Y."/>
            <person name="Brune A."/>
        </authorList>
    </citation>
    <scope>NUCLEOTIDE SEQUENCE</scope>
    <source>
        <strain evidence="11">DSM 1903</strain>
    </source>
</reference>
<dbReference type="PIRSF" id="PIRSF003128">
    <property type="entry name" value="RecN"/>
    <property type="match status" value="1"/>
</dbReference>
<feature type="domain" description="AAA+ ATPase" evidence="10">
    <location>
        <begin position="21"/>
        <end position="515"/>
    </location>
</feature>
<dbReference type="Proteomes" id="UP001198163">
    <property type="component" value="Unassembled WGS sequence"/>
</dbReference>
<dbReference type="Gene3D" id="3.40.50.300">
    <property type="entry name" value="P-loop containing nucleotide triphosphate hydrolases"/>
    <property type="match status" value="2"/>
</dbReference>
<dbReference type="InterPro" id="IPR003395">
    <property type="entry name" value="RecF/RecN/SMC_N"/>
</dbReference>
<dbReference type="InterPro" id="IPR003593">
    <property type="entry name" value="AAA+_ATPase"/>
</dbReference>
<dbReference type="CDD" id="cd03241">
    <property type="entry name" value="ABC_RecN"/>
    <property type="match status" value="2"/>
</dbReference>
<evidence type="ECO:0000256" key="7">
    <source>
        <dbReference type="ARBA" id="ARBA00023204"/>
    </source>
</evidence>
<dbReference type="InterPro" id="IPR004604">
    <property type="entry name" value="DNA_recomb/repair_RecN"/>
</dbReference>
<evidence type="ECO:0000256" key="2">
    <source>
        <dbReference type="ARBA" id="ARBA00009441"/>
    </source>
</evidence>
<keyword evidence="7 9" id="KW-0234">DNA repair</keyword>
<comment type="similarity">
    <text evidence="2 9">Belongs to the RecN family.</text>
</comment>
<evidence type="ECO:0000313" key="12">
    <source>
        <dbReference type="Proteomes" id="UP001198163"/>
    </source>
</evidence>
<evidence type="ECO:0000256" key="9">
    <source>
        <dbReference type="PIRNR" id="PIRNR003128"/>
    </source>
</evidence>
<comment type="function">
    <text evidence="1 9">May be involved in recombinational repair of damaged DNA.</text>
</comment>
<dbReference type="SMART" id="SM00382">
    <property type="entry name" value="AAA"/>
    <property type="match status" value="1"/>
</dbReference>
<name>A0AAE3EEZ8_9SPIR</name>
<protein>
    <recommendedName>
        <fullName evidence="3 9">DNA repair protein RecN</fullName>
    </recommendedName>
    <alternativeName>
        <fullName evidence="8 9">Recombination protein N</fullName>
    </alternativeName>
</protein>
<evidence type="ECO:0000313" key="11">
    <source>
        <dbReference type="EMBL" id="MCD1653289.1"/>
    </source>
</evidence>
<dbReference type="GO" id="GO:0005524">
    <property type="term" value="F:ATP binding"/>
    <property type="evidence" value="ECO:0007669"/>
    <property type="project" value="UniProtKB-KW"/>
</dbReference>
<dbReference type="SUPFAM" id="SSF52540">
    <property type="entry name" value="P-loop containing nucleoside triphosphate hydrolases"/>
    <property type="match status" value="1"/>
</dbReference>
<dbReference type="NCBIfam" id="TIGR00634">
    <property type="entry name" value="recN"/>
    <property type="match status" value="1"/>
</dbReference>
<dbReference type="FunFam" id="3.40.50.300:FF:000356">
    <property type="entry name" value="DNA repair protein RecN"/>
    <property type="match status" value="1"/>
</dbReference>
<keyword evidence="5 9" id="KW-0227">DNA damage</keyword>
<organism evidence="11 12">
    <name type="scientific">Teretinema zuelzerae</name>
    <dbReference type="NCBI Taxonomy" id="156"/>
    <lineage>
        <taxon>Bacteria</taxon>
        <taxon>Pseudomonadati</taxon>
        <taxon>Spirochaetota</taxon>
        <taxon>Spirochaetia</taxon>
        <taxon>Spirochaetales</taxon>
        <taxon>Treponemataceae</taxon>
        <taxon>Teretinema</taxon>
    </lineage>
</organism>
<evidence type="ECO:0000256" key="8">
    <source>
        <dbReference type="ARBA" id="ARBA00033408"/>
    </source>
</evidence>
<evidence type="ECO:0000256" key="5">
    <source>
        <dbReference type="ARBA" id="ARBA00022763"/>
    </source>
</evidence>
<dbReference type="FunFam" id="3.40.50.300:FF:000319">
    <property type="entry name" value="DNA repair protein RecN"/>
    <property type="match status" value="1"/>
</dbReference>
<sequence>MIEDLSVRDFALIDSVSLDIENGFTVLSGETGAGKSILIGSLSFLLGGKATADSIRTGCDEARVSGTVYLPESAKSAREWLADKNIQLEDNRVILRRSLRQSGKTQTWIQDALVTRQELADFTSFLVDMHGQHDHQSLLRVDQHRRFLDVFAGLEEDVRDFTRLYAELALNRKKKDELSLSAKERSDRMELLSFAVSEIDSASISENEEVELESEEQRLRQFEKLYSLSDQITSLLSKDEGIVPSLKKVKNLTDSSSIIDSSLSQIDARVQNVFYEIEDISESFRQYSESLIYDPARLDYIEERLSDLFKLKKKYGPTISDVLAYSKEAKNELQALENSDEDRAQLDATIAEIEKELFRLGKAISKRRKESALILQTKVEEILRTLGMPGTLFHVSIQEREGSDTIQMCGPWGFDDIEFQIAPNQGEPLRPLAKIASGGELSRIMLALKTVLADADETDTLIFDEIDTGIGGEIALAVGGHLRDLSKRKQVLCITHLASIAVRADNQIKIEKNIADGKTITRASAVVGDKRIEEIARMLSGDGYSEASLQHATELLNKYR</sequence>
<keyword evidence="6" id="KW-0067">ATP-binding</keyword>
<dbReference type="EMBL" id="JAINWA010000001">
    <property type="protein sequence ID" value="MCD1653289.1"/>
    <property type="molecule type" value="Genomic_DNA"/>
</dbReference>
<evidence type="ECO:0000256" key="6">
    <source>
        <dbReference type="ARBA" id="ARBA00022840"/>
    </source>
</evidence>
<dbReference type="RefSeq" id="WP_230752207.1">
    <property type="nucleotide sequence ID" value="NZ_JAINWA010000001.1"/>
</dbReference>
<dbReference type="GO" id="GO:0009432">
    <property type="term" value="P:SOS response"/>
    <property type="evidence" value="ECO:0007669"/>
    <property type="project" value="TreeGrafter"/>
</dbReference>
<proteinExistence type="inferred from homology"/>
<evidence type="ECO:0000256" key="4">
    <source>
        <dbReference type="ARBA" id="ARBA00022741"/>
    </source>
</evidence>
<gene>
    <name evidence="11" type="primary">recN</name>
    <name evidence="11" type="ORF">K7J14_01020</name>
</gene>
<dbReference type="GO" id="GO:0006310">
    <property type="term" value="P:DNA recombination"/>
    <property type="evidence" value="ECO:0007669"/>
    <property type="project" value="InterPro"/>
</dbReference>
<dbReference type="Pfam" id="PF02463">
    <property type="entry name" value="SMC_N"/>
    <property type="match status" value="1"/>
</dbReference>
<dbReference type="PANTHER" id="PTHR11059:SF0">
    <property type="entry name" value="DNA REPAIR PROTEIN RECN"/>
    <property type="match status" value="1"/>
</dbReference>
<dbReference type="GO" id="GO:0006281">
    <property type="term" value="P:DNA repair"/>
    <property type="evidence" value="ECO:0007669"/>
    <property type="project" value="UniProtKB-KW"/>
</dbReference>
<keyword evidence="4" id="KW-0547">Nucleotide-binding</keyword>
<dbReference type="AlphaFoldDB" id="A0AAE3EEZ8"/>
<evidence type="ECO:0000256" key="1">
    <source>
        <dbReference type="ARBA" id="ARBA00003618"/>
    </source>
</evidence>
<comment type="caution">
    <text evidence="11">The sequence shown here is derived from an EMBL/GenBank/DDBJ whole genome shotgun (WGS) entry which is preliminary data.</text>
</comment>
<keyword evidence="12" id="KW-1185">Reference proteome</keyword>
<dbReference type="InterPro" id="IPR027417">
    <property type="entry name" value="P-loop_NTPase"/>
</dbReference>
<dbReference type="GO" id="GO:0043590">
    <property type="term" value="C:bacterial nucleoid"/>
    <property type="evidence" value="ECO:0007669"/>
    <property type="project" value="TreeGrafter"/>
</dbReference>
<evidence type="ECO:0000259" key="10">
    <source>
        <dbReference type="SMART" id="SM00382"/>
    </source>
</evidence>
<accession>A0AAE3EEZ8</accession>
<dbReference type="PANTHER" id="PTHR11059">
    <property type="entry name" value="DNA REPAIR PROTEIN RECN"/>
    <property type="match status" value="1"/>
</dbReference>
<evidence type="ECO:0000256" key="3">
    <source>
        <dbReference type="ARBA" id="ARBA00021315"/>
    </source>
</evidence>